<keyword evidence="4 5" id="KW-0472">Membrane</keyword>
<feature type="transmembrane region" description="Helical" evidence="5">
    <location>
        <begin position="402"/>
        <end position="422"/>
    </location>
</feature>
<name>A0ABM1DNM2_PRICU</name>
<sequence>MYRQSVGDAGTSTTSTPVVPMVLSLVNMMKGAKGVVLDELADAFGVLSPTYKSRTEDFKKLFKDLPDTERLLVDYSCALQKDILVHGRLYVSQNWICFYANIFRWETTLTIRNKDIQAMTKEKTARVIPNAIQICTPEDKFFFTSFAARDKTYLMLFRVWQNALLEQVRLPRPGKLSTDTCRASLDQVCLPRPAKLSTDTCRAFLDQVSYLSTPVEPSTVPGVPSYSSAHDLAIPLEDTGDKDRQVTYTIGECGHYAEQRADCLHESQVMHRETKPGKRYMLRAEVVSTGFPYSDVFFVINHYCITKVSRKQCRLCVSCEVVYRKQTWGLVKSLIEKNSTQGMVEHFTVLENVNVTLKLLHMCDQLWIDSRTSSQERSPRSASAKDEAGVDHRFFNVTSETFMRAVLCILLLLVVVNVMFFYQLSSLEQRNFAYEYGVGAPPVSFPTTDEEWAVLLQRQRHLHELEIRRWRDVIDLTVKMVDQMQMSLHELKKNFETVSVAPPFDDRTQMP</sequence>
<dbReference type="SMART" id="SM00568">
    <property type="entry name" value="GRAM"/>
    <property type="match status" value="1"/>
</dbReference>
<evidence type="ECO:0000313" key="8">
    <source>
        <dbReference type="RefSeq" id="XP_014661543.1"/>
    </source>
</evidence>
<keyword evidence="7" id="KW-1185">Reference proteome</keyword>
<organism evidence="7 8">
    <name type="scientific">Priapulus caudatus</name>
    <name type="common">Priapulid worm</name>
    <dbReference type="NCBI Taxonomy" id="37621"/>
    <lineage>
        <taxon>Eukaryota</taxon>
        <taxon>Metazoa</taxon>
        <taxon>Ecdysozoa</taxon>
        <taxon>Scalidophora</taxon>
        <taxon>Priapulida</taxon>
        <taxon>Priapulimorpha</taxon>
        <taxon>Priapulimorphida</taxon>
        <taxon>Priapulidae</taxon>
        <taxon>Priapulus</taxon>
    </lineage>
</organism>
<dbReference type="Gene3D" id="2.30.29.30">
    <property type="entry name" value="Pleckstrin-homology domain (PH domain)/Phosphotyrosine-binding domain (PTB)"/>
    <property type="match status" value="1"/>
</dbReference>
<gene>
    <name evidence="8" type="primary">LOC106804736</name>
</gene>
<dbReference type="Proteomes" id="UP000695022">
    <property type="component" value="Unplaced"/>
</dbReference>
<evidence type="ECO:0000256" key="3">
    <source>
        <dbReference type="ARBA" id="ARBA00022989"/>
    </source>
</evidence>
<evidence type="ECO:0000256" key="2">
    <source>
        <dbReference type="ARBA" id="ARBA00022692"/>
    </source>
</evidence>
<reference evidence="8" key="1">
    <citation type="submission" date="2025-08" db="UniProtKB">
        <authorList>
            <consortium name="RefSeq"/>
        </authorList>
    </citation>
    <scope>IDENTIFICATION</scope>
</reference>
<keyword evidence="2 5" id="KW-0812">Transmembrane</keyword>
<dbReference type="InterPro" id="IPR051482">
    <property type="entry name" value="Cholesterol_transport"/>
</dbReference>
<evidence type="ECO:0000259" key="6">
    <source>
        <dbReference type="PROSITE" id="PS51778"/>
    </source>
</evidence>
<dbReference type="Pfam" id="PF02893">
    <property type="entry name" value="GRAM"/>
    <property type="match status" value="1"/>
</dbReference>
<dbReference type="InterPro" id="IPR031968">
    <property type="entry name" value="VASt"/>
</dbReference>
<protein>
    <submittedName>
        <fullName evidence="8">GRAM domain-containing protein 1B-like</fullName>
    </submittedName>
</protein>
<dbReference type="RefSeq" id="XP_014661543.1">
    <property type="nucleotide sequence ID" value="XM_014806057.1"/>
</dbReference>
<comment type="subcellular location">
    <subcellularLocation>
        <location evidence="1">Membrane</location>
        <topology evidence="1">Single-pass membrane protein</topology>
    </subcellularLocation>
</comment>
<dbReference type="PANTHER" id="PTHR23319">
    <property type="entry name" value="GRAM DOMAIN CONTAINING 1B, ISOFORM E"/>
    <property type="match status" value="1"/>
</dbReference>
<dbReference type="Pfam" id="PF16016">
    <property type="entry name" value="VASt"/>
    <property type="match status" value="1"/>
</dbReference>
<dbReference type="InterPro" id="IPR011993">
    <property type="entry name" value="PH-like_dom_sf"/>
</dbReference>
<keyword evidence="3 5" id="KW-1133">Transmembrane helix</keyword>
<dbReference type="GeneID" id="106804736"/>
<evidence type="ECO:0000256" key="4">
    <source>
        <dbReference type="ARBA" id="ARBA00023136"/>
    </source>
</evidence>
<proteinExistence type="predicted"/>
<feature type="domain" description="VASt" evidence="6">
    <location>
        <begin position="172"/>
        <end position="351"/>
    </location>
</feature>
<dbReference type="PANTHER" id="PTHR23319:SF4">
    <property type="entry name" value="GRAM DOMAIN CONTAINING 1B, ISOFORM E"/>
    <property type="match status" value="1"/>
</dbReference>
<evidence type="ECO:0000256" key="5">
    <source>
        <dbReference type="SAM" id="Phobius"/>
    </source>
</evidence>
<dbReference type="CDD" id="cd13220">
    <property type="entry name" value="PH-GRAM_GRAMDC"/>
    <property type="match status" value="1"/>
</dbReference>
<dbReference type="PROSITE" id="PS51778">
    <property type="entry name" value="VAST"/>
    <property type="match status" value="1"/>
</dbReference>
<evidence type="ECO:0000256" key="1">
    <source>
        <dbReference type="ARBA" id="ARBA00004167"/>
    </source>
</evidence>
<dbReference type="InterPro" id="IPR004182">
    <property type="entry name" value="GRAM"/>
</dbReference>
<accession>A0ABM1DNM2</accession>
<evidence type="ECO:0000313" key="7">
    <source>
        <dbReference type="Proteomes" id="UP000695022"/>
    </source>
</evidence>